<evidence type="ECO:0000313" key="3">
    <source>
        <dbReference type="Proteomes" id="UP001603857"/>
    </source>
</evidence>
<evidence type="ECO:0000256" key="1">
    <source>
        <dbReference type="SAM" id="MobiDB-lite"/>
    </source>
</evidence>
<comment type="caution">
    <text evidence="2">The sequence shown here is derived from an EMBL/GenBank/DDBJ whole genome shotgun (WGS) entry which is preliminary data.</text>
</comment>
<name>A0ABD1MMJ8_9FABA</name>
<evidence type="ECO:0000313" key="2">
    <source>
        <dbReference type="EMBL" id="KAL2337032.1"/>
    </source>
</evidence>
<dbReference type="AlphaFoldDB" id="A0ABD1MMJ8"/>
<gene>
    <name evidence="2" type="ORF">Fmac_011478</name>
</gene>
<feature type="region of interest" description="Disordered" evidence="1">
    <location>
        <begin position="67"/>
        <end position="106"/>
    </location>
</feature>
<dbReference type="Proteomes" id="UP001603857">
    <property type="component" value="Unassembled WGS sequence"/>
</dbReference>
<keyword evidence="3" id="KW-1185">Reference proteome</keyword>
<organism evidence="2 3">
    <name type="scientific">Flemingia macrophylla</name>
    <dbReference type="NCBI Taxonomy" id="520843"/>
    <lineage>
        <taxon>Eukaryota</taxon>
        <taxon>Viridiplantae</taxon>
        <taxon>Streptophyta</taxon>
        <taxon>Embryophyta</taxon>
        <taxon>Tracheophyta</taxon>
        <taxon>Spermatophyta</taxon>
        <taxon>Magnoliopsida</taxon>
        <taxon>eudicotyledons</taxon>
        <taxon>Gunneridae</taxon>
        <taxon>Pentapetalae</taxon>
        <taxon>rosids</taxon>
        <taxon>fabids</taxon>
        <taxon>Fabales</taxon>
        <taxon>Fabaceae</taxon>
        <taxon>Papilionoideae</taxon>
        <taxon>50 kb inversion clade</taxon>
        <taxon>NPAAA clade</taxon>
        <taxon>indigoferoid/millettioid clade</taxon>
        <taxon>Phaseoleae</taxon>
        <taxon>Flemingia</taxon>
    </lineage>
</organism>
<reference evidence="2 3" key="1">
    <citation type="submission" date="2024-08" db="EMBL/GenBank/DDBJ databases">
        <title>Insights into the chromosomal genome structure of Flemingia macrophylla.</title>
        <authorList>
            <person name="Ding Y."/>
            <person name="Zhao Y."/>
            <person name="Bi W."/>
            <person name="Wu M."/>
            <person name="Zhao G."/>
            <person name="Gong Y."/>
            <person name="Li W."/>
            <person name="Zhang P."/>
        </authorList>
    </citation>
    <scope>NUCLEOTIDE SEQUENCE [LARGE SCALE GENOMIC DNA]</scope>
    <source>
        <strain evidence="2">DYQJB</strain>
        <tissue evidence="2">Leaf</tissue>
    </source>
</reference>
<sequence length="106" mass="12382">MDFRSSIISSLKCIQSHHLPLSFFATLPPNKQQGRMSRRAAPWQRMSRRYCDKLDGEPLMDYDNVHFDREPSLEPHHQPHDFEEDVPRSLSDTGGRFSSIRQQLVS</sequence>
<protein>
    <submittedName>
        <fullName evidence="2">Uncharacterized protein</fullName>
    </submittedName>
</protein>
<dbReference type="EMBL" id="JBGMDY010000004">
    <property type="protein sequence ID" value="KAL2337032.1"/>
    <property type="molecule type" value="Genomic_DNA"/>
</dbReference>
<accession>A0ABD1MMJ8</accession>
<proteinExistence type="predicted"/>
<feature type="compositionally biased region" description="Basic and acidic residues" evidence="1">
    <location>
        <begin position="67"/>
        <end position="87"/>
    </location>
</feature>